<reference evidence="9 10" key="1">
    <citation type="submission" date="2018-08" db="EMBL/GenBank/DDBJ databases">
        <authorList>
            <person name="Lee Y."/>
            <person name="Kakembo D."/>
        </authorList>
    </citation>
    <scope>NUCLEOTIDE SEQUENCE [LARGE SCALE GENOMIC DNA]</scope>
    <source>
        <strain evidence="9 10">JBCS1880</strain>
    </source>
</reference>
<dbReference type="FunFam" id="3.40.50.720:FF:000173">
    <property type="entry name" value="3-oxoacyl-[acyl-carrier protein] reductase"/>
    <property type="match status" value="1"/>
</dbReference>
<dbReference type="SMART" id="SM00822">
    <property type="entry name" value="PKS_KR"/>
    <property type="match status" value="1"/>
</dbReference>
<evidence type="ECO:0000256" key="4">
    <source>
        <dbReference type="ARBA" id="ARBA00050226"/>
    </source>
</evidence>
<dbReference type="InterPro" id="IPR020904">
    <property type="entry name" value="Sc_DH/Rdtase_CS"/>
</dbReference>
<proteinExistence type="inferred from homology"/>
<evidence type="ECO:0000313" key="10">
    <source>
        <dbReference type="Proteomes" id="UP000258127"/>
    </source>
</evidence>
<dbReference type="Pfam" id="PF13561">
    <property type="entry name" value="adh_short_C2"/>
    <property type="match status" value="1"/>
</dbReference>
<evidence type="ECO:0000256" key="3">
    <source>
        <dbReference type="ARBA" id="ARBA00042907"/>
    </source>
</evidence>
<evidence type="ECO:0000256" key="1">
    <source>
        <dbReference type="ARBA" id="ARBA00006484"/>
    </source>
</evidence>
<dbReference type="InterPro" id="IPR057326">
    <property type="entry name" value="KR_dom"/>
</dbReference>
<dbReference type="AlphaFoldDB" id="A0AAI8P996"/>
<dbReference type="PRINTS" id="PR00080">
    <property type="entry name" value="SDRFAMILY"/>
</dbReference>
<dbReference type="RefSeq" id="WP_116887792.1">
    <property type="nucleotide sequence ID" value="NZ_CP031641.1"/>
</dbReference>
<keyword evidence="2" id="KW-0560">Oxidoreductase</keyword>
<keyword evidence="10" id="KW-1185">Reference proteome</keyword>
<name>A0AAI8P996_9PSED</name>
<dbReference type="GO" id="GO:0032787">
    <property type="term" value="P:monocarboxylic acid metabolic process"/>
    <property type="evidence" value="ECO:0007669"/>
    <property type="project" value="UniProtKB-ARBA"/>
</dbReference>
<dbReference type="EC" id="1.3.1.58" evidence="6"/>
<evidence type="ECO:0000256" key="7">
    <source>
        <dbReference type="ARBA" id="ARBA00073443"/>
    </source>
</evidence>
<evidence type="ECO:0000313" key="9">
    <source>
        <dbReference type="EMBL" id="AXO87613.1"/>
    </source>
</evidence>
<comment type="catalytic activity">
    <reaction evidence="4">
        <text>(2R,3S)-2,3-dihydroxy-2,3-dihydro-p-cumate + NAD(+) = 2,3-dihydroxy-p-cumate + NADH + H(+)</text>
        <dbReference type="Rhea" id="RHEA:23772"/>
        <dbReference type="ChEBI" id="CHEBI:15378"/>
        <dbReference type="ChEBI" id="CHEBI:36647"/>
        <dbReference type="ChEBI" id="CHEBI:57540"/>
        <dbReference type="ChEBI" id="CHEBI:57945"/>
        <dbReference type="ChEBI" id="CHEBI:58420"/>
        <dbReference type="EC" id="1.3.1.58"/>
    </reaction>
</comment>
<dbReference type="InterPro" id="IPR002347">
    <property type="entry name" value="SDR_fam"/>
</dbReference>
<dbReference type="NCBIfam" id="NF005559">
    <property type="entry name" value="PRK07231.1"/>
    <property type="match status" value="1"/>
</dbReference>
<sequence length="249" mass="26180">MNDLTPSAPQTILVTGGSRGLGAAMVMDLAARGRNVCFTYLSSHSQAEQLASSSKPGQVLPVCADGRDASAIEQAVKRCVEHFGRLDGLVNNAGITQDRSALAMTAEQWHAVIDGNLHSAFHACQAVLPLFVEQGHGAIVNMASVSGLIGVPGQANYGASKAGLIGMTRSMAVEFASRGVRCNAVAPGFIDTDMTRKLNERRVAQMLERIPMRRFGNGKEVARVVAFLLSDDAAYLTGQVLAVDGGLLA</sequence>
<feature type="domain" description="Ketoreductase" evidence="8">
    <location>
        <begin position="10"/>
        <end position="193"/>
    </location>
</feature>
<dbReference type="SUPFAM" id="SSF51735">
    <property type="entry name" value="NAD(P)-binding Rossmann-fold domains"/>
    <property type="match status" value="1"/>
</dbReference>
<dbReference type="EMBL" id="CP031641">
    <property type="protein sequence ID" value="AXO87613.1"/>
    <property type="molecule type" value="Genomic_DNA"/>
</dbReference>
<evidence type="ECO:0000256" key="6">
    <source>
        <dbReference type="ARBA" id="ARBA00066455"/>
    </source>
</evidence>
<gene>
    <name evidence="9" type="ORF">DZC75_06075</name>
</gene>
<evidence type="ECO:0000256" key="2">
    <source>
        <dbReference type="ARBA" id="ARBA00023002"/>
    </source>
</evidence>
<dbReference type="PANTHER" id="PTHR42879">
    <property type="entry name" value="3-OXOACYL-(ACYL-CARRIER-PROTEIN) REDUCTASE"/>
    <property type="match status" value="1"/>
</dbReference>
<dbReference type="GO" id="GO:0018511">
    <property type="term" value="F:2,3-dihydroxy-2,3-dihydro-p-cumate dehydrogenase activity"/>
    <property type="evidence" value="ECO:0007669"/>
    <property type="project" value="UniProtKB-EC"/>
</dbReference>
<dbReference type="Gene3D" id="3.40.50.720">
    <property type="entry name" value="NAD(P)-binding Rossmann-like Domain"/>
    <property type="match status" value="1"/>
</dbReference>
<dbReference type="InterPro" id="IPR036291">
    <property type="entry name" value="NAD(P)-bd_dom_sf"/>
</dbReference>
<comment type="similarity">
    <text evidence="1">Belongs to the short-chain dehydrogenases/reductases (SDR) family.</text>
</comment>
<evidence type="ECO:0000256" key="5">
    <source>
        <dbReference type="ARBA" id="ARBA00060518"/>
    </source>
</evidence>
<dbReference type="PRINTS" id="PR00081">
    <property type="entry name" value="GDHRDH"/>
</dbReference>
<accession>A0AAI8P996</accession>
<dbReference type="InterPro" id="IPR050259">
    <property type="entry name" value="SDR"/>
</dbReference>
<comment type="pathway">
    <text evidence="5">Aromatic compound metabolism; p-cumate degradation; acetaldehyde and pyruvate from p-cumate: step 2/7.</text>
</comment>
<evidence type="ECO:0000259" key="8">
    <source>
        <dbReference type="SMART" id="SM00822"/>
    </source>
</evidence>
<dbReference type="PANTHER" id="PTHR42879:SF2">
    <property type="entry name" value="3-OXOACYL-[ACYL-CARRIER-PROTEIN] REDUCTASE FABG"/>
    <property type="match status" value="1"/>
</dbReference>
<organism evidence="9 10">
    <name type="scientific">Pseudomonas parafulva</name>
    <dbReference type="NCBI Taxonomy" id="157782"/>
    <lineage>
        <taxon>Bacteria</taxon>
        <taxon>Pseudomonadati</taxon>
        <taxon>Pseudomonadota</taxon>
        <taxon>Gammaproteobacteria</taxon>
        <taxon>Pseudomonadales</taxon>
        <taxon>Pseudomonadaceae</taxon>
        <taxon>Pseudomonas</taxon>
    </lineage>
</organism>
<dbReference type="PROSITE" id="PS00061">
    <property type="entry name" value="ADH_SHORT"/>
    <property type="match status" value="1"/>
</dbReference>
<dbReference type="NCBIfam" id="NF009466">
    <property type="entry name" value="PRK12826.1-2"/>
    <property type="match status" value="1"/>
</dbReference>
<protein>
    <recommendedName>
        <fullName evidence="7">2,3-dihydroxy-2,3-dihydro-p-cumate dehydrogenase</fullName>
        <ecNumber evidence="6">1.3.1.58</ecNumber>
    </recommendedName>
    <alternativeName>
        <fullName evidence="3">Biphenyl-2,3-dihydro-2,3-diol dehydrogenase</fullName>
    </alternativeName>
</protein>
<dbReference type="Proteomes" id="UP000258127">
    <property type="component" value="Chromosome"/>
</dbReference>